<dbReference type="CDD" id="cd04301">
    <property type="entry name" value="NAT_SF"/>
    <property type="match status" value="1"/>
</dbReference>
<feature type="domain" description="N-acetyltransferase" evidence="1">
    <location>
        <begin position="1"/>
        <end position="131"/>
    </location>
</feature>
<gene>
    <name evidence="2" type="ORF">SLNSH_18880</name>
</gene>
<evidence type="ECO:0000313" key="3">
    <source>
        <dbReference type="Proteomes" id="UP000239772"/>
    </source>
</evidence>
<dbReference type="InterPro" id="IPR052729">
    <property type="entry name" value="Acyl/Acetyltrans_Enzymes"/>
</dbReference>
<dbReference type="Pfam" id="PF18014">
    <property type="entry name" value="Acetyltransf_18"/>
    <property type="match status" value="1"/>
</dbReference>
<dbReference type="PANTHER" id="PTHR47237">
    <property type="entry name" value="SLL0310 PROTEIN"/>
    <property type="match status" value="1"/>
</dbReference>
<dbReference type="AlphaFoldDB" id="A0A2T1HP94"/>
<proteinExistence type="predicted"/>
<reference evidence="3" key="1">
    <citation type="submission" date="2018-03" db="EMBL/GenBank/DDBJ databases">
        <authorList>
            <person name="Sun L."/>
            <person name="Liu H."/>
            <person name="Chen W."/>
            <person name="Huang K."/>
            <person name="Liu W."/>
            <person name="Gao X."/>
        </authorList>
    </citation>
    <scope>NUCLEOTIDE SEQUENCE [LARGE SCALE GENOMIC DNA]</scope>
    <source>
        <strain evidence="3">SH9</strain>
    </source>
</reference>
<dbReference type="PROSITE" id="PS51186">
    <property type="entry name" value="GNAT"/>
    <property type="match status" value="1"/>
</dbReference>
<dbReference type="SUPFAM" id="SSF55729">
    <property type="entry name" value="Acyl-CoA N-acyltransferases (Nat)"/>
    <property type="match status" value="1"/>
</dbReference>
<name>A0A2T1HP94_9HYPH</name>
<dbReference type="Pfam" id="PF00583">
    <property type="entry name" value="Acetyltransf_1"/>
    <property type="match status" value="1"/>
</dbReference>
<comment type="caution">
    <text evidence="2">The sequence shown here is derived from an EMBL/GenBank/DDBJ whole genome shotgun (WGS) entry which is preliminary data.</text>
</comment>
<dbReference type="InterPro" id="IPR041496">
    <property type="entry name" value="YitH/HolE_GNAT"/>
</dbReference>
<dbReference type="OrthoDB" id="20916at2"/>
<evidence type="ECO:0000259" key="1">
    <source>
        <dbReference type="PROSITE" id="PS51186"/>
    </source>
</evidence>
<keyword evidence="2" id="KW-0808">Transferase</keyword>
<dbReference type="InterPro" id="IPR000182">
    <property type="entry name" value="GNAT_dom"/>
</dbReference>
<dbReference type="PANTHER" id="PTHR47237:SF1">
    <property type="entry name" value="SLL0310 PROTEIN"/>
    <property type="match status" value="1"/>
</dbReference>
<sequence>MMHDDLQRTLDWAAAEGWNPGLADAGVFRATDPGGFLTAFVGEEPAAAISVVRYGETFGFLGLYIAAPAFRGKGIGWRLWQAGMTHQGGRRVGLDGVPAQQDNYRKSGFEFAWRNVRYEGLARADMPLDPRLQRIGQGILPSVLAYDRPCFGAPRDDFVTRWVRGEGRIGYALIDEGELRGYGVIRPCRQGHKIGPLFADDPETAELIFRALASEVKGETVALDPPEPNDEALELAERFDLSPVFETARMYRGPAPELPVGRIFGVTTFELG</sequence>
<organism evidence="2 3">
    <name type="scientific">Alsobacter soli</name>
    <dbReference type="NCBI Taxonomy" id="2109933"/>
    <lineage>
        <taxon>Bacteria</taxon>
        <taxon>Pseudomonadati</taxon>
        <taxon>Pseudomonadota</taxon>
        <taxon>Alphaproteobacteria</taxon>
        <taxon>Hyphomicrobiales</taxon>
        <taxon>Alsobacteraceae</taxon>
        <taxon>Alsobacter</taxon>
    </lineage>
</organism>
<dbReference type="EMBL" id="PVZS01000025">
    <property type="protein sequence ID" value="PSC03482.1"/>
    <property type="molecule type" value="Genomic_DNA"/>
</dbReference>
<dbReference type="Gene3D" id="3.40.630.90">
    <property type="match status" value="1"/>
</dbReference>
<accession>A0A2T1HP94</accession>
<dbReference type="InterPro" id="IPR016181">
    <property type="entry name" value="Acyl_CoA_acyltransferase"/>
</dbReference>
<dbReference type="Gene3D" id="3.40.630.30">
    <property type="match status" value="1"/>
</dbReference>
<dbReference type="GO" id="GO:0016747">
    <property type="term" value="F:acyltransferase activity, transferring groups other than amino-acyl groups"/>
    <property type="evidence" value="ECO:0007669"/>
    <property type="project" value="InterPro"/>
</dbReference>
<dbReference type="Proteomes" id="UP000239772">
    <property type="component" value="Unassembled WGS sequence"/>
</dbReference>
<keyword evidence="3" id="KW-1185">Reference proteome</keyword>
<evidence type="ECO:0000313" key="2">
    <source>
        <dbReference type="EMBL" id="PSC03482.1"/>
    </source>
</evidence>
<protein>
    <submittedName>
        <fullName evidence="2">GNAT family N-acetyltransferase</fullName>
    </submittedName>
</protein>